<protein>
    <submittedName>
        <fullName evidence="1">Methyltransferase</fullName>
    </submittedName>
</protein>
<proteinExistence type="predicted"/>
<dbReference type="InterPro" id="IPR029063">
    <property type="entry name" value="SAM-dependent_MTases_sf"/>
</dbReference>
<dbReference type="GO" id="GO:0032259">
    <property type="term" value="P:methylation"/>
    <property type="evidence" value="ECO:0007669"/>
    <property type="project" value="UniProtKB-KW"/>
</dbReference>
<comment type="caution">
    <text evidence="1">The sequence shown here is derived from an EMBL/GenBank/DDBJ whole genome shotgun (WGS) entry which is preliminary data.</text>
</comment>
<dbReference type="RefSeq" id="WP_026235574.1">
    <property type="nucleotide sequence ID" value="NZ_BMWX01000002.1"/>
</dbReference>
<dbReference type="SUPFAM" id="SSF53335">
    <property type="entry name" value="S-adenosyl-L-methionine-dependent methyltransferases"/>
    <property type="match status" value="1"/>
</dbReference>
<reference evidence="1" key="1">
    <citation type="journal article" date="2014" name="Int. J. Syst. Evol. Microbiol.">
        <title>Complete genome sequence of Corynebacterium casei LMG S-19264T (=DSM 44701T), isolated from a smear-ripened cheese.</title>
        <authorList>
            <consortium name="US DOE Joint Genome Institute (JGI-PGF)"/>
            <person name="Walter F."/>
            <person name="Albersmeier A."/>
            <person name="Kalinowski J."/>
            <person name="Ruckert C."/>
        </authorList>
    </citation>
    <scope>NUCLEOTIDE SEQUENCE</scope>
    <source>
        <strain evidence="1">KCTC 12368</strain>
    </source>
</reference>
<dbReference type="GO" id="GO:0008168">
    <property type="term" value="F:methyltransferase activity"/>
    <property type="evidence" value="ECO:0007669"/>
    <property type="project" value="UniProtKB-KW"/>
</dbReference>
<evidence type="ECO:0000313" key="1">
    <source>
        <dbReference type="EMBL" id="GGZ20319.1"/>
    </source>
</evidence>
<sequence>MYEKLTKCPLCQSGHFRNHLVVKDHSVSQESFIICKCDECNFLFTNPRPSVDEIGKYYKSQNYISHTNKANNMVNRVYKQVRKITLKQKLNWVIGYTKTKGKRLLDYGCGTGHFPAYAQSKGWDTVGIEPNADAAKLASQDFGIKVYNNLAAIDKEKKFDAITLFHVLEHIHELDHTIHLLLSKLKSRGILLLAVPNHDSHDAAVYKENWAAYDVPRHLYHFNQESMARLAEKYNMKIVDTKPMIFDSYYVSLLSSEIIYNKKNIIESIKTGYTSNNLAKKDNNYSSLLFILKKK</sequence>
<dbReference type="Pfam" id="PF13489">
    <property type="entry name" value="Methyltransf_23"/>
    <property type="match status" value="1"/>
</dbReference>
<keyword evidence="2" id="KW-1185">Reference proteome</keyword>
<organism evidence="1 2">
    <name type="scientific">Echinicola pacifica</name>
    <dbReference type="NCBI Taxonomy" id="346377"/>
    <lineage>
        <taxon>Bacteria</taxon>
        <taxon>Pseudomonadati</taxon>
        <taxon>Bacteroidota</taxon>
        <taxon>Cytophagia</taxon>
        <taxon>Cytophagales</taxon>
        <taxon>Cyclobacteriaceae</taxon>
        <taxon>Echinicola</taxon>
    </lineage>
</organism>
<accession>A0A918PSC1</accession>
<gene>
    <name evidence="1" type="ORF">GCM10007049_11130</name>
</gene>
<reference evidence="1" key="2">
    <citation type="submission" date="2020-09" db="EMBL/GenBank/DDBJ databases">
        <authorList>
            <person name="Sun Q."/>
            <person name="Kim S."/>
        </authorList>
    </citation>
    <scope>NUCLEOTIDE SEQUENCE</scope>
    <source>
        <strain evidence="1">KCTC 12368</strain>
    </source>
</reference>
<keyword evidence="1" id="KW-0808">Transferase</keyword>
<dbReference type="EMBL" id="BMWX01000002">
    <property type="protein sequence ID" value="GGZ20319.1"/>
    <property type="molecule type" value="Genomic_DNA"/>
</dbReference>
<dbReference type="PANTHER" id="PTHR43861">
    <property type="entry name" value="TRANS-ACONITATE 2-METHYLTRANSFERASE-RELATED"/>
    <property type="match status" value="1"/>
</dbReference>
<dbReference type="CDD" id="cd02440">
    <property type="entry name" value="AdoMet_MTases"/>
    <property type="match status" value="1"/>
</dbReference>
<evidence type="ECO:0000313" key="2">
    <source>
        <dbReference type="Proteomes" id="UP000619457"/>
    </source>
</evidence>
<dbReference type="AlphaFoldDB" id="A0A918PSC1"/>
<dbReference type="Gene3D" id="3.40.50.150">
    <property type="entry name" value="Vaccinia Virus protein VP39"/>
    <property type="match status" value="1"/>
</dbReference>
<dbReference type="Proteomes" id="UP000619457">
    <property type="component" value="Unassembled WGS sequence"/>
</dbReference>
<name>A0A918PSC1_9BACT</name>
<keyword evidence="1" id="KW-0489">Methyltransferase</keyword>